<dbReference type="EMBL" id="CP041356">
    <property type="protein sequence ID" value="QDK70401.1"/>
    <property type="molecule type" value="Genomic_DNA"/>
</dbReference>
<sequence length="133" mass="15912">MEFQKIKRECHHATEHYGNLKRALEVVIETYNETTFRYNLRISGVYDLIVKRGYGEISLDVLAELKSDEFESYFADRRFDVNAFSEYFLRDIKFFQTNEAEELAQLARKSMQLYREYLTVLDNLYLNCAFESN</sequence>
<reference evidence="1 2" key="1">
    <citation type="submission" date="2019-07" db="EMBL/GenBank/DDBJ databases">
        <title>Genome sequencing of KACC 19320.</title>
        <authorList>
            <person name="Heo J."/>
            <person name="Kim S.-J."/>
            <person name="Kim J.-S."/>
            <person name="Hong S.-B."/>
            <person name="Kwon S.-W."/>
        </authorList>
    </citation>
    <scope>NUCLEOTIDE SEQUENCE [LARGE SCALE GENOMIC DNA]</scope>
    <source>
        <strain evidence="1 2">KACC 19320</strain>
    </source>
</reference>
<accession>A0A514Z738</accession>
<organism evidence="1 2">
    <name type="scientific">Lactococcus protaetiae</name>
    <dbReference type="NCBI Taxonomy" id="2592653"/>
    <lineage>
        <taxon>Bacteria</taxon>
        <taxon>Bacillati</taxon>
        <taxon>Bacillota</taxon>
        <taxon>Bacilli</taxon>
        <taxon>Lactobacillales</taxon>
        <taxon>Streptococcaceae</taxon>
        <taxon>Lactococcus</taxon>
    </lineage>
</organism>
<proteinExistence type="predicted"/>
<keyword evidence="2" id="KW-1185">Reference proteome</keyword>
<dbReference type="Proteomes" id="UP000315128">
    <property type="component" value="Chromosome"/>
</dbReference>
<gene>
    <name evidence="1" type="ORF">FLP15_03465</name>
</gene>
<dbReference type="RefSeq" id="WP_142766013.1">
    <property type="nucleotide sequence ID" value="NZ_CP041356.1"/>
</dbReference>
<evidence type="ECO:0000313" key="1">
    <source>
        <dbReference type="EMBL" id="QDK70401.1"/>
    </source>
</evidence>
<dbReference type="AlphaFoldDB" id="A0A514Z738"/>
<protein>
    <submittedName>
        <fullName evidence="1">Uncharacterized protein</fullName>
    </submittedName>
</protein>
<name>A0A514Z738_9LACT</name>
<evidence type="ECO:0000313" key="2">
    <source>
        <dbReference type="Proteomes" id="UP000315128"/>
    </source>
</evidence>
<dbReference type="KEGG" id="lack:FLP15_03465"/>